<gene>
    <name evidence="2" type="ORF">B5M42_00860</name>
</gene>
<comment type="caution">
    <text evidence="2">The sequence shown here is derived from an EMBL/GenBank/DDBJ whole genome shotgun (WGS) entry which is preliminary data.</text>
</comment>
<reference evidence="2 3" key="1">
    <citation type="submission" date="2017-03" db="EMBL/GenBank/DDBJ databases">
        <title>Isolation of Levoglucosan Utilizing Bacteria.</title>
        <authorList>
            <person name="Arya A.S."/>
        </authorList>
    </citation>
    <scope>NUCLEOTIDE SEQUENCE [LARGE SCALE GENOMIC DNA]</scope>
    <source>
        <strain evidence="2 3">MEC069</strain>
    </source>
</reference>
<sequence>MNTQPHAEAQRSIFEYIEVFYNNARIHSSIGYQTPTEFLSFDQRFKNYVKYKFDEVLLKRYNQG</sequence>
<dbReference type="OrthoDB" id="9781005at2"/>
<evidence type="ECO:0000313" key="3">
    <source>
        <dbReference type="Proteomes" id="UP000298246"/>
    </source>
</evidence>
<proteinExistence type="predicted"/>
<dbReference type="EMBL" id="MYFO01000001">
    <property type="protein sequence ID" value="TFE92013.1"/>
    <property type="molecule type" value="Genomic_DNA"/>
</dbReference>
<dbReference type="Proteomes" id="UP000298246">
    <property type="component" value="Unassembled WGS sequence"/>
</dbReference>
<keyword evidence="3" id="KW-1185">Reference proteome</keyword>
<dbReference type="GO" id="GO:0015074">
    <property type="term" value="P:DNA integration"/>
    <property type="evidence" value="ECO:0007669"/>
    <property type="project" value="InterPro"/>
</dbReference>
<dbReference type="AlphaFoldDB" id="A0A4Y8QAT9"/>
<dbReference type="Pfam" id="PF13333">
    <property type="entry name" value="rve_2"/>
    <property type="match status" value="1"/>
</dbReference>
<feature type="domain" description="Integrase catalytic" evidence="1">
    <location>
        <begin position="7"/>
        <end position="38"/>
    </location>
</feature>
<evidence type="ECO:0000313" key="2">
    <source>
        <dbReference type="EMBL" id="TFE92013.1"/>
    </source>
</evidence>
<name>A0A4Y8QAT9_9BACL</name>
<dbReference type="InterPro" id="IPR001584">
    <property type="entry name" value="Integrase_cat-core"/>
</dbReference>
<organism evidence="2 3">
    <name type="scientific">Paenibacillus athensensis</name>
    <dbReference type="NCBI Taxonomy" id="1967502"/>
    <lineage>
        <taxon>Bacteria</taxon>
        <taxon>Bacillati</taxon>
        <taxon>Bacillota</taxon>
        <taxon>Bacilli</taxon>
        <taxon>Bacillales</taxon>
        <taxon>Paenibacillaceae</taxon>
        <taxon>Paenibacillus</taxon>
    </lineage>
</organism>
<protein>
    <recommendedName>
        <fullName evidence="1">Integrase catalytic domain-containing protein</fullName>
    </recommendedName>
</protein>
<evidence type="ECO:0000259" key="1">
    <source>
        <dbReference type="Pfam" id="PF13333"/>
    </source>
</evidence>
<accession>A0A4Y8QAT9</accession>